<evidence type="ECO:0000313" key="2">
    <source>
        <dbReference type="RefSeq" id="XP_028147508.1"/>
    </source>
</evidence>
<accession>A0A6P7GQK1</accession>
<dbReference type="AlphaFoldDB" id="A0A6P7GQK1"/>
<evidence type="ECO:0000313" key="3">
    <source>
        <dbReference type="RefSeq" id="XP_028147509.1"/>
    </source>
</evidence>
<sequence length="146" mass="16682">MRGEDTEIDDMKTIPIITVIRKRRKVLMNGIGTMIGNITVCARTRKKKGVEGREIHEIIIEEITTMEAGTATIMKMNKDLGHPADQTPYMNPTGPETKIRIVIEEIEIEKEKNIDREEILGMHIIIKVILMIRLTRTTNNISTMKI</sequence>
<evidence type="ECO:0000313" key="1">
    <source>
        <dbReference type="RefSeq" id="XP_028147507.1"/>
    </source>
</evidence>
<organism evidence="2">
    <name type="scientific">Diabrotica virgifera virgifera</name>
    <name type="common">western corn rootworm</name>
    <dbReference type="NCBI Taxonomy" id="50390"/>
    <lineage>
        <taxon>Eukaryota</taxon>
        <taxon>Metazoa</taxon>
        <taxon>Ecdysozoa</taxon>
        <taxon>Arthropoda</taxon>
        <taxon>Hexapoda</taxon>
        <taxon>Insecta</taxon>
        <taxon>Pterygota</taxon>
        <taxon>Neoptera</taxon>
        <taxon>Endopterygota</taxon>
        <taxon>Coleoptera</taxon>
        <taxon>Polyphaga</taxon>
        <taxon>Cucujiformia</taxon>
        <taxon>Chrysomeloidea</taxon>
        <taxon>Chrysomelidae</taxon>
        <taxon>Galerucinae</taxon>
        <taxon>Diabroticina</taxon>
        <taxon>Diabroticites</taxon>
        <taxon>Diabrotica</taxon>
    </lineage>
</organism>
<proteinExistence type="predicted"/>
<reference evidence="1 2" key="1">
    <citation type="submission" date="2025-04" db="UniProtKB">
        <authorList>
            <consortium name="RefSeq"/>
        </authorList>
    </citation>
    <scope>IDENTIFICATION</scope>
    <source>
        <tissue evidence="1 2">Whole insect</tissue>
    </source>
</reference>
<dbReference type="RefSeq" id="XP_028147508.1">
    <property type="nucleotide sequence ID" value="XM_028291707.1"/>
</dbReference>
<gene>
    <name evidence="1 2 3" type="primary">LOC114340932</name>
</gene>
<dbReference type="RefSeq" id="XP_028147507.1">
    <property type="nucleotide sequence ID" value="XM_028291706.1"/>
</dbReference>
<name>A0A6P7GQK1_DIAVI</name>
<dbReference type="RefSeq" id="XP_028147509.1">
    <property type="nucleotide sequence ID" value="XM_028291708.1"/>
</dbReference>
<protein>
    <submittedName>
        <fullName evidence="1 2">Uncharacterized protein LOC114340932</fullName>
    </submittedName>
</protein>